<keyword evidence="1" id="KW-1133">Transmembrane helix</keyword>
<evidence type="ECO:0000256" key="1">
    <source>
        <dbReference type="SAM" id="Phobius"/>
    </source>
</evidence>
<keyword evidence="1" id="KW-0812">Transmembrane</keyword>
<organism evidence="2 3">
    <name type="scientific">Glomus cerebriforme</name>
    <dbReference type="NCBI Taxonomy" id="658196"/>
    <lineage>
        <taxon>Eukaryota</taxon>
        <taxon>Fungi</taxon>
        <taxon>Fungi incertae sedis</taxon>
        <taxon>Mucoromycota</taxon>
        <taxon>Glomeromycotina</taxon>
        <taxon>Glomeromycetes</taxon>
        <taxon>Glomerales</taxon>
        <taxon>Glomeraceae</taxon>
        <taxon>Glomus</taxon>
    </lineage>
</organism>
<reference evidence="2 3" key="1">
    <citation type="submission" date="2018-06" db="EMBL/GenBank/DDBJ databases">
        <title>Comparative genomics reveals the genomic features of Rhizophagus irregularis, R. cerebriforme, R. diaphanum and Gigaspora rosea, and their symbiotic lifestyle signature.</title>
        <authorList>
            <person name="Morin E."/>
            <person name="San Clemente H."/>
            <person name="Chen E.C.H."/>
            <person name="De La Providencia I."/>
            <person name="Hainaut M."/>
            <person name="Kuo A."/>
            <person name="Kohler A."/>
            <person name="Murat C."/>
            <person name="Tang N."/>
            <person name="Roy S."/>
            <person name="Loubradou J."/>
            <person name="Henrissat B."/>
            <person name="Grigoriev I.V."/>
            <person name="Corradi N."/>
            <person name="Roux C."/>
            <person name="Martin F.M."/>
        </authorList>
    </citation>
    <scope>NUCLEOTIDE SEQUENCE [LARGE SCALE GENOMIC DNA]</scope>
    <source>
        <strain evidence="2 3">DAOM 227022</strain>
    </source>
</reference>
<evidence type="ECO:0000313" key="2">
    <source>
        <dbReference type="EMBL" id="RIA87957.1"/>
    </source>
</evidence>
<comment type="caution">
    <text evidence="2">The sequence shown here is derived from an EMBL/GenBank/DDBJ whole genome shotgun (WGS) entry which is preliminary data.</text>
</comment>
<gene>
    <name evidence="2" type="ORF">C1645_776127</name>
</gene>
<protein>
    <submittedName>
        <fullName evidence="2">Uncharacterized protein</fullName>
    </submittedName>
</protein>
<dbReference type="EMBL" id="QKYT01000285">
    <property type="protein sequence ID" value="RIA87957.1"/>
    <property type="molecule type" value="Genomic_DNA"/>
</dbReference>
<dbReference type="Proteomes" id="UP000265703">
    <property type="component" value="Unassembled WGS sequence"/>
</dbReference>
<accession>A0A397SVS7</accession>
<feature type="transmembrane region" description="Helical" evidence="1">
    <location>
        <begin position="28"/>
        <end position="46"/>
    </location>
</feature>
<proteinExistence type="predicted"/>
<sequence length="71" mass="8547">MYKKITSFCPTQIGTLKYCILLNYMRNYFFFIYFFVQDLLGSFVCLQSNTLQYFQNNHSIFFLAFHGVLPF</sequence>
<evidence type="ECO:0000313" key="3">
    <source>
        <dbReference type="Proteomes" id="UP000265703"/>
    </source>
</evidence>
<keyword evidence="3" id="KW-1185">Reference proteome</keyword>
<keyword evidence="1" id="KW-0472">Membrane</keyword>
<dbReference type="AlphaFoldDB" id="A0A397SVS7"/>
<name>A0A397SVS7_9GLOM</name>